<feature type="compositionally biased region" description="Basic and acidic residues" evidence="7">
    <location>
        <begin position="118"/>
        <end position="187"/>
    </location>
</feature>
<dbReference type="GO" id="GO:0005681">
    <property type="term" value="C:spliceosomal complex"/>
    <property type="evidence" value="ECO:0007669"/>
    <property type="project" value="UniProtKB-KW"/>
</dbReference>
<keyword evidence="10" id="KW-1185">Reference proteome</keyword>
<dbReference type="GO" id="GO:0008380">
    <property type="term" value="P:RNA splicing"/>
    <property type="evidence" value="ECO:0007669"/>
    <property type="project" value="UniProtKB-KW"/>
</dbReference>
<gene>
    <name evidence="9" type="ORF">MNEG_10772</name>
</gene>
<proteinExistence type="inferred from homology"/>
<dbReference type="InterPro" id="IPR013170">
    <property type="entry name" value="mRNA_splic_Cwf21_dom"/>
</dbReference>
<dbReference type="Proteomes" id="UP000054498">
    <property type="component" value="Unassembled WGS sequence"/>
</dbReference>
<keyword evidence="5" id="KW-0508">mRNA splicing</keyword>
<evidence type="ECO:0000313" key="10">
    <source>
        <dbReference type="Proteomes" id="UP000054498"/>
    </source>
</evidence>
<evidence type="ECO:0000256" key="2">
    <source>
        <dbReference type="ARBA" id="ARBA00005954"/>
    </source>
</evidence>
<reference evidence="9 10" key="1">
    <citation type="journal article" date="2013" name="BMC Genomics">
        <title>Reconstruction of the lipid metabolism for the microalga Monoraphidium neglectum from its genome sequence reveals characteristics suitable for biofuel production.</title>
        <authorList>
            <person name="Bogen C."/>
            <person name="Al-Dilaimi A."/>
            <person name="Albersmeier A."/>
            <person name="Wichmann J."/>
            <person name="Grundmann M."/>
            <person name="Rupp O."/>
            <person name="Lauersen K.J."/>
            <person name="Blifernez-Klassen O."/>
            <person name="Kalinowski J."/>
            <person name="Goesmann A."/>
            <person name="Mussgnug J.H."/>
            <person name="Kruse O."/>
        </authorList>
    </citation>
    <scope>NUCLEOTIDE SEQUENCE [LARGE SCALE GENOMIC DNA]</scope>
    <source>
        <strain evidence="9 10">SAG 48.87</strain>
    </source>
</reference>
<dbReference type="OrthoDB" id="10267305at2759"/>
<dbReference type="EMBL" id="KK102672">
    <property type="protein sequence ID" value="KIY97189.1"/>
    <property type="molecule type" value="Genomic_DNA"/>
</dbReference>
<evidence type="ECO:0000256" key="3">
    <source>
        <dbReference type="ARBA" id="ARBA00022664"/>
    </source>
</evidence>
<evidence type="ECO:0000256" key="1">
    <source>
        <dbReference type="ARBA" id="ARBA00004123"/>
    </source>
</evidence>
<dbReference type="AlphaFoldDB" id="A0A0D2M0P5"/>
<dbReference type="RefSeq" id="XP_013896209.1">
    <property type="nucleotide sequence ID" value="XM_014040755.1"/>
</dbReference>
<feature type="compositionally biased region" description="Basic and acidic residues" evidence="7">
    <location>
        <begin position="42"/>
        <end position="55"/>
    </location>
</feature>
<dbReference type="SMART" id="SM01115">
    <property type="entry name" value="cwf21"/>
    <property type="match status" value="1"/>
</dbReference>
<evidence type="ECO:0000256" key="6">
    <source>
        <dbReference type="ARBA" id="ARBA00023242"/>
    </source>
</evidence>
<dbReference type="PANTHER" id="PTHR36562">
    <property type="entry name" value="SERINE/ARGININE REPETITIVE MATRIX 2"/>
    <property type="match status" value="1"/>
</dbReference>
<comment type="subcellular location">
    <subcellularLocation>
        <location evidence="1">Nucleus</location>
    </subcellularLocation>
</comment>
<evidence type="ECO:0000256" key="5">
    <source>
        <dbReference type="ARBA" id="ARBA00023187"/>
    </source>
</evidence>
<feature type="domain" description="CWF21" evidence="8">
    <location>
        <begin position="53"/>
        <end position="98"/>
    </location>
</feature>
<evidence type="ECO:0000259" key="8">
    <source>
        <dbReference type="SMART" id="SM01115"/>
    </source>
</evidence>
<keyword evidence="3" id="KW-0507">mRNA processing</keyword>
<feature type="compositionally biased region" description="Polar residues" evidence="7">
    <location>
        <begin position="12"/>
        <end position="24"/>
    </location>
</feature>
<protein>
    <submittedName>
        <fullName evidence="9">Pre-mRNA-splicing factor CWC21</fullName>
    </submittedName>
</protein>
<organism evidence="9 10">
    <name type="scientific">Monoraphidium neglectum</name>
    <dbReference type="NCBI Taxonomy" id="145388"/>
    <lineage>
        <taxon>Eukaryota</taxon>
        <taxon>Viridiplantae</taxon>
        <taxon>Chlorophyta</taxon>
        <taxon>core chlorophytes</taxon>
        <taxon>Chlorophyceae</taxon>
        <taxon>CS clade</taxon>
        <taxon>Sphaeropleales</taxon>
        <taxon>Selenastraceae</taxon>
        <taxon>Monoraphidium</taxon>
    </lineage>
</organism>
<sequence length="187" mass="21414">MYNGVGILTPRGTGTSGHVQTNKFNLRRAPVPKFGDGQDGPQHTDRKPNKEILEHNRRRQLEIKLLELSDQLEEAGHTAAEIEGLLAQERAKLQEEFEKQQSGAAADASNETHAVAARKQEQMEKLRKALGIKEDIKWGEAFDPEAQARRKEEQKQAREEEWRKRNEERDKRRQEAEAREKSQGPDS</sequence>
<keyword evidence="4" id="KW-0747">Spliceosome</keyword>
<dbReference type="InterPro" id="IPR051372">
    <property type="entry name" value="CWC21"/>
</dbReference>
<dbReference type="Gene3D" id="6.10.140.420">
    <property type="match status" value="1"/>
</dbReference>
<dbReference type="PANTHER" id="PTHR36562:SF5">
    <property type="entry name" value="SERINE_ARGININE REPETITIVE MATRIX 2"/>
    <property type="match status" value="1"/>
</dbReference>
<dbReference type="Pfam" id="PF08312">
    <property type="entry name" value="cwf21"/>
    <property type="match status" value="1"/>
</dbReference>
<dbReference type="GeneID" id="25727968"/>
<feature type="region of interest" description="Disordered" evidence="7">
    <location>
        <begin position="93"/>
        <end position="187"/>
    </location>
</feature>
<evidence type="ECO:0000256" key="4">
    <source>
        <dbReference type="ARBA" id="ARBA00022728"/>
    </source>
</evidence>
<evidence type="ECO:0000313" key="9">
    <source>
        <dbReference type="EMBL" id="KIY97189.1"/>
    </source>
</evidence>
<comment type="similarity">
    <text evidence="2">Belongs to the CWC21 family.</text>
</comment>
<dbReference type="CDD" id="cd21372">
    <property type="entry name" value="cwf21_CWC21-like"/>
    <property type="match status" value="1"/>
</dbReference>
<keyword evidence="6" id="KW-0539">Nucleus</keyword>
<evidence type="ECO:0000256" key="7">
    <source>
        <dbReference type="SAM" id="MobiDB-lite"/>
    </source>
</evidence>
<dbReference type="STRING" id="145388.A0A0D2M0P5"/>
<accession>A0A0D2M0P5</accession>
<dbReference type="GO" id="GO:0006397">
    <property type="term" value="P:mRNA processing"/>
    <property type="evidence" value="ECO:0007669"/>
    <property type="project" value="UniProtKB-KW"/>
</dbReference>
<dbReference type="KEGG" id="mng:MNEG_10772"/>
<feature type="region of interest" description="Disordered" evidence="7">
    <location>
        <begin position="1"/>
        <end position="55"/>
    </location>
</feature>
<name>A0A0D2M0P5_9CHLO</name>